<keyword evidence="3" id="KW-0227">DNA damage</keyword>
<dbReference type="Proteomes" id="UP000444318">
    <property type="component" value="Unassembled WGS sequence"/>
</dbReference>
<feature type="region of interest" description="Disordered" evidence="7">
    <location>
        <begin position="46"/>
        <end position="65"/>
    </location>
</feature>
<proteinExistence type="inferred from homology"/>
<evidence type="ECO:0000256" key="5">
    <source>
        <dbReference type="ARBA" id="ARBA00023204"/>
    </source>
</evidence>
<evidence type="ECO:0000256" key="3">
    <source>
        <dbReference type="ARBA" id="ARBA00022763"/>
    </source>
</evidence>
<comment type="caution">
    <text evidence="8">The sequence shown here is derived from an EMBL/GenBank/DDBJ whole genome shotgun (WGS) entry which is preliminary data.</text>
</comment>
<evidence type="ECO:0000256" key="1">
    <source>
        <dbReference type="ARBA" id="ARBA00022722"/>
    </source>
</evidence>
<reference evidence="8 9" key="1">
    <citation type="submission" date="2019-10" db="EMBL/GenBank/DDBJ databases">
        <title>Two novel species isolated from a subtropical stream in China.</title>
        <authorList>
            <person name="Lu H."/>
        </authorList>
    </citation>
    <scope>NUCLEOTIDE SEQUENCE [LARGE SCALE GENOMIC DNA]</scope>
    <source>
        <strain evidence="8 9">FT103W</strain>
    </source>
</reference>
<dbReference type="EMBL" id="WHUF01000004">
    <property type="protein sequence ID" value="MQA20926.1"/>
    <property type="molecule type" value="Genomic_DNA"/>
</dbReference>
<protein>
    <submittedName>
        <fullName evidence="8">DNA mismatch endonuclease Vsr</fullName>
    </submittedName>
</protein>
<dbReference type="GO" id="GO:0006298">
    <property type="term" value="P:mismatch repair"/>
    <property type="evidence" value="ECO:0007669"/>
    <property type="project" value="InterPro"/>
</dbReference>
<dbReference type="SUPFAM" id="SSF52980">
    <property type="entry name" value="Restriction endonuclease-like"/>
    <property type="match status" value="1"/>
</dbReference>
<dbReference type="AlphaFoldDB" id="A0A843SKT3"/>
<keyword evidence="5" id="KW-0234">DNA repair</keyword>
<dbReference type="CDD" id="cd00221">
    <property type="entry name" value="Vsr"/>
    <property type="match status" value="1"/>
</dbReference>
<dbReference type="NCBIfam" id="TIGR00632">
    <property type="entry name" value="vsr"/>
    <property type="match status" value="1"/>
</dbReference>
<dbReference type="GO" id="GO:0004519">
    <property type="term" value="F:endonuclease activity"/>
    <property type="evidence" value="ECO:0007669"/>
    <property type="project" value="UniProtKB-KW"/>
</dbReference>
<evidence type="ECO:0000256" key="6">
    <source>
        <dbReference type="ARBA" id="ARBA00029466"/>
    </source>
</evidence>
<evidence type="ECO:0000256" key="4">
    <source>
        <dbReference type="ARBA" id="ARBA00022801"/>
    </source>
</evidence>
<keyword evidence="1" id="KW-0540">Nuclease</keyword>
<evidence type="ECO:0000313" key="8">
    <source>
        <dbReference type="EMBL" id="MQA20926.1"/>
    </source>
</evidence>
<organism evidence="8 9">
    <name type="scientific">Rugamonas rivuli</name>
    <dbReference type="NCBI Taxonomy" id="2743358"/>
    <lineage>
        <taxon>Bacteria</taxon>
        <taxon>Pseudomonadati</taxon>
        <taxon>Pseudomonadota</taxon>
        <taxon>Betaproteobacteria</taxon>
        <taxon>Burkholderiales</taxon>
        <taxon>Oxalobacteraceae</taxon>
        <taxon>Telluria group</taxon>
        <taxon>Rugamonas</taxon>
    </lineage>
</organism>
<keyword evidence="9" id="KW-1185">Reference proteome</keyword>
<dbReference type="InterPro" id="IPR011335">
    <property type="entry name" value="Restrct_endonuc-II-like"/>
</dbReference>
<name>A0A843SKT3_9BURK</name>
<comment type="similarity">
    <text evidence="6">Belongs to the Vsr family.</text>
</comment>
<dbReference type="GO" id="GO:0016787">
    <property type="term" value="F:hydrolase activity"/>
    <property type="evidence" value="ECO:0007669"/>
    <property type="project" value="UniProtKB-KW"/>
</dbReference>
<evidence type="ECO:0000313" key="9">
    <source>
        <dbReference type="Proteomes" id="UP000444318"/>
    </source>
</evidence>
<sequence length="182" mass="20749">MVRWRRALSQAARGSGRARLSRRHDAARRRALRGVFQLAAVQAQLRRPPNTGLRDPQLAGPSSPTTKEVAGLLVRSLLRKLGQTGYCLHRDDIPGKPDIAWIGKKRAIFINGCFWHGHTCARGPRQPKTRAEYWRTKIQRTQRRDNANKERLASDGWKVLVLWECELKNKALLAERLVSFLA</sequence>
<accession>A0A843SKT3</accession>
<dbReference type="InterPro" id="IPR004603">
    <property type="entry name" value="DNA_mismatch_endonuc_vsr"/>
</dbReference>
<evidence type="ECO:0000256" key="7">
    <source>
        <dbReference type="SAM" id="MobiDB-lite"/>
    </source>
</evidence>
<keyword evidence="4" id="KW-0378">Hydrolase</keyword>
<dbReference type="Pfam" id="PF03852">
    <property type="entry name" value="Vsr"/>
    <property type="match status" value="1"/>
</dbReference>
<keyword evidence="2 8" id="KW-0255">Endonuclease</keyword>
<gene>
    <name evidence="8" type="primary">vsr</name>
    <name evidence="8" type="ORF">GEV01_15500</name>
</gene>
<evidence type="ECO:0000256" key="2">
    <source>
        <dbReference type="ARBA" id="ARBA00022759"/>
    </source>
</evidence>
<dbReference type="Gene3D" id="3.40.960.10">
    <property type="entry name" value="VSR Endonuclease"/>
    <property type="match status" value="1"/>
</dbReference>